<dbReference type="Proteomes" id="UP000198280">
    <property type="component" value="Unassembled WGS sequence"/>
</dbReference>
<dbReference type="EMBL" id="FZOF01000009">
    <property type="protein sequence ID" value="SNS86984.1"/>
    <property type="molecule type" value="Genomic_DNA"/>
</dbReference>
<evidence type="ECO:0000256" key="1">
    <source>
        <dbReference type="SAM" id="Phobius"/>
    </source>
</evidence>
<keyword evidence="1" id="KW-1133">Transmembrane helix</keyword>
<proteinExistence type="predicted"/>
<feature type="transmembrane region" description="Helical" evidence="1">
    <location>
        <begin position="60"/>
        <end position="82"/>
    </location>
</feature>
<dbReference type="InterPro" id="IPR020246">
    <property type="entry name" value="Uncharacterised_SCO3924"/>
</dbReference>
<feature type="transmembrane region" description="Helical" evidence="1">
    <location>
        <begin position="35"/>
        <end position="54"/>
    </location>
</feature>
<sequence length="99" mass="11019">MGTARPPQGTAAALAWERKDDKEEETVKLFEGLPWWVKWVAVPVIAIVVFGGMIASAIGFLFWLLFKVLVFVALVGGLVYVVKKFTSSSSDSRDSRDKW</sequence>
<dbReference type="Pfam" id="PF17260">
    <property type="entry name" value="DUF5326"/>
    <property type="match status" value="1"/>
</dbReference>
<reference evidence="2 3" key="1">
    <citation type="submission" date="2017-06" db="EMBL/GenBank/DDBJ databases">
        <authorList>
            <person name="Kim H.J."/>
            <person name="Triplett B.A."/>
        </authorList>
    </citation>
    <scope>NUCLEOTIDE SEQUENCE [LARGE SCALE GENOMIC DNA]</scope>
    <source>
        <strain evidence="2 3">CGMCC 4.1858</strain>
    </source>
</reference>
<evidence type="ECO:0000313" key="2">
    <source>
        <dbReference type="EMBL" id="SNS86984.1"/>
    </source>
</evidence>
<keyword evidence="1" id="KW-0812">Transmembrane</keyword>
<dbReference type="AlphaFoldDB" id="A0A239I3R3"/>
<name>A0A239I3R3_9ACTN</name>
<evidence type="ECO:0008006" key="4">
    <source>
        <dbReference type="Google" id="ProtNLM"/>
    </source>
</evidence>
<keyword evidence="1" id="KW-0472">Membrane</keyword>
<evidence type="ECO:0000313" key="3">
    <source>
        <dbReference type="Proteomes" id="UP000198280"/>
    </source>
</evidence>
<protein>
    <recommendedName>
        <fullName evidence="4">DUF5326 family protein</fullName>
    </recommendedName>
</protein>
<organism evidence="2 3">
    <name type="scientific">Actinacidiphila glaucinigra</name>
    <dbReference type="NCBI Taxonomy" id="235986"/>
    <lineage>
        <taxon>Bacteria</taxon>
        <taxon>Bacillati</taxon>
        <taxon>Actinomycetota</taxon>
        <taxon>Actinomycetes</taxon>
        <taxon>Kitasatosporales</taxon>
        <taxon>Streptomycetaceae</taxon>
        <taxon>Actinacidiphila</taxon>
    </lineage>
</organism>
<accession>A0A239I3R3</accession>
<keyword evidence="3" id="KW-1185">Reference proteome</keyword>
<gene>
    <name evidence="2" type="ORF">SAMN05216252_109199</name>
</gene>